<evidence type="ECO:0000256" key="2">
    <source>
        <dbReference type="ARBA" id="ARBA00022500"/>
    </source>
</evidence>
<dbReference type="GO" id="GO:0005886">
    <property type="term" value="C:plasma membrane"/>
    <property type="evidence" value="ECO:0007669"/>
    <property type="project" value="TreeGrafter"/>
</dbReference>
<evidence type="ECO:0000256" key="1">
    <source>
        <dbReference type="ARBA" id="ARBA00004370"/>
    </source>
</evidence>
<dbReference type="FunFam" id="1.10.287.950:FF:000001">
    <property type="entry name" value="Methyl-accepting chemotaxis sensory transducer"/>
    <property type="match status" value="1"/>
</dbReference>
<keyword evidence="6" id="KW-0472">Membrane</keyword>
<protein>
    <recommendedName>
        <fullName evidence="12">Methyl-accepting chemotaxis protein</fullName>
    </recommendedName>
</protein>
<dbReference type="Proteomes" id="UP000501466">
    <property type="component" value="Chromosome"/>
</dbReference>
<name>A0A6F8PK20_9GAMM</name>
<feature type="transmembrane region" description="Helical" evidence="6">
    <location>
        <begin position="169"/>
        <end position="187"/>
    </location>
</feature>
<dbReference type="PROSITE" id="PS50112">
    <property type="entry name" value="PAS"/>
    <property type="match status" value="1"/>
</dbReference>
<keyword evidence="11" id="KW-1185">Reference proteome</keyword>
<dbReference type="InterPro" id="IPR003660">
    <property type="entry name" value="HAMP_dom"/>
</dbReference>
<dbReference type="GO" id="GO:0006935">
    <property type="term" value="P:chemotaxis"/>
    <property type="evidence" value="ECO:0007669"/>
    <property type="project" value="UniProtKB-KW"/>
</dbReference>
<evidence type="ECO:0000259" key="9">
    <source>
        <dbReference type="PROSITE" id="PS50885"/>
    </source>
</evidence>
<feature type="transmembrane region" description="Helical" evidence="6">
    <location>
        <begin position="425"/>
        <end position="447"/>
    </location>
</feature>
<dbReference type="CDD" id="cd06225">
    <property type="entry name" value="HAMP"/>
    <property type="match status" value="2"/>
</dbReference>
<dbReference type="PROSITE" id="PS50111">
    <property type="entry name" value="CHEMOTAXIS_TRANSDUC_2"/>
    <property type="match status" value="1"/>
</dbReference>
<dbReference type="Pfam" id="PF00015">
    <property type="entry name" value="MCPsignal"/>
    <property type="match status" value="1"/>
</dbReference>
<comment type="subcellular location">
    <subcellularLocation>
        <location evidence="1">Membrane</location>
    </subcellularLocation>
</comment>
<dbReference type="SUPFAM" id="SSF55785">
    <property type="entry name" value="PYP-like sensor domain (PAS domain)"/>
    <property type="match status" value="1"/>
</dbReference>
<evidence type="ECO:0000256" key="4">
    <source>
        <dbReference type="ARBA" id="ARBA00029447"/>
    </source>
</evidence>
<evidence type="ECO:0000256" key="5">
    <source>
        <dbReference type="PROSITE-ProRule" id="PRU00284"/>
    </source>
</evidence>
<dbReference type="Gene3D" id="3.30.450.20">
    <property type="entry name" value="PAS domain"/>
    <property type="match status" value="1"/>
</dbReference>
<dbReference type="Gene3D" id="1.20.120.1530">
    <property type="match status" value="1"/>
</dbReference>
<dbReference type="Pfam" id="PF08447">
    <property type="entry name" value="PAS_3"/>
    <property type="match status" value="1"/>
</dbReference>
<feature type="domain" description="HAMP" evidence="9">
    <location>
        <begin position="451"/>
        <end position="504"/>
    </location>
</feature>
<dbReference type="PROSITE" id="PS50885">
    <property type="entry name" value="HAMP"/>
    <property type="match status" value="4"/>
</dbReference>
<feature type="domain" description="Methyl-accepting transducer" evidence="7">
    <location>
        <begin position="689"/>
        <end position="918"/>
    </location>
</feature>
<dbReference type="CDD" id="cd00130">
    <property type="entry name" value="PAS"/>
    <property type="match status" value="1"/>
</dbReference>
<evidence type="ECO:0000259" key="7">
    <source>
        <dbReference type="PROSITE" id="PS50111"/>
    </source>
</evidence>
<dbReference type="InterPro" id="IPR000014">
    <property type="entry name" value="PAS"/>
</dbReference>
<dbReference type="SMART" id="SM00091">
    <property type="entry name" value="PAS"/>
    <property type="match status" value="1"/>
</dbReference>
<keyword evidence="6" id="KW-0812">Transmembrane</keyword>
<dbReference type="SMART" id="SM00283">
    <property type="entry name" value="MA"/>
    <property type="match status" value="1"/>
</dbReference>
<dbReference type="CDD" id="cd11386">
    <property type="entry name" value="MCP_signal"/>
    <property type="match status" value="1"/>
</dbReference>
<accession>A0A6F8PK20</accession>
<keyword evidence="6" id="KW-1133">Transmembrane helix</keyword>
<dbReference type="KEGG" id="tzo:THMIRHAT_01970"/>
<keyword evidence="3 5" id="KW-0807">Transducer</keyword>
<dbReference type="PANTHER" id="PTHR43531">
    <property type="entry name" value="PROTEIN ICFG"/>
    <property type="match status" value="1"/>
</dbReference>
<feature type="domain" description="PAS" evidence="8">
    <location>
        <begin position="25"/>
        <end position="76"/>
    </location>
</feature>
<proteinExistence type="inferred from homology"/>
<dbReference type="SMART" id="SM00304">
    <property type="entry name" value="HAMP"/>
    <property type="match status" value="2"/>
</dbReference>
<evidence type="ECO:0000259" key="8">
    <source>
        <dbReference type="PROSITE" id="PS50112"/>
    </source>
</evidence>
<evidence type="ECO:0008006" key="12">
    <source>
        <dbReference type="Google" id="ProtNLM"/>
    </source>
</evidence>
<dbReference type="RefSeq" id="WP_173289888.1">
    <property type="nucleotide sequence ID" value="NZ_AP021888.1"/>
</dbReference>
<dbReference type="SUPFAM" id="SSF58104">
    <property type="entry name" value="Methyl-accepting chemotaxis protein (MCP) signaling domain"/>
    <property type="match status" value="1"/>
</dbReference>
<feature type="domain" description="HAMP" evidence="9">
    <location>
        <begin position="596"/>
        <end position="639"/>
    </location>
</feature>
<dbReference type="InterPro" id="IPR051310">
    <property type="entry name" value="MCP_chemotaxis"/>
</dbReference>
<dbReference type="PANTHER" id="PTHR43531:SF11">
    <property type="entry name" value="METHYL-ACCEPTING CHEMOTAXIS PROTEIN 3"/>
    <property type="match status" value="1"/>
</dbReference>
<comment type="similarity">
    <text evidence="4">Belongs to the methyl-accepting chemotaxis (MCP) protein family.</text>
</comment>
<dbReference type="InterPro" id="IPR035965">
    <property type="entry name" value="PAS-like_dom_sf"/>
</dbReference>
<evidence type="ECO:0000313" key="11">
    <source>
        <dbReference type="Proteomes" id="UP000501466"/>
    </source>
</evidence>
<gene>
    <name evidence="10" type="ORF">THMIRHAT_01970</name>
</gene>
<dbReference type="GO" id="GO:0004888">
    <property type="term" value="F:transmembrane signaling receptor activity"/>
    <property type="evidence" value="ECO:0007669"/>
    <property type="project" value="TreeGrafter"/>
</dbReference>
<organism evidence="10 11">
    <name type="scientific">Thiosulfativibrio zosterae</name>
    <dbReference type="NCBI Taxonomy" id="2675053"/>
    <lineage>
        <taxon>Bacteria</taxon>
        <taxon>Pseudomonadati</taxon>
        <taxon>Pseudomonadota</taxon>
        <taxon>Gammaproteobacteria</taxon>
        <taxon>Thiotrichales</taxon>
        <taxon>Piscirickettsiaceae</taxon>
        <taxon>Thiosulfativibrio</taxon>
    </lineage>
</organism>
<evidence type="ECO:0000256" key="3">
    <source>
        <dbReference type="ARBA" id="ARBA00023224"/>
    </source>
</evidence>
<dbReference type="NCBIfam" id="TIGR00229">
    <property type="entry name" value="sensory_box"/>
    <property type="match status" value="1"/>
</dbReference>
<dbReference type="Pfam" id="PF00672">
    <property type="entry name" value="HAMP"/>
    <property type="match status" value="2"/>
</dbReference>
<sequence>MRKNLPITQHEYVIPEGRVLVSETDLLGNITYANDTFIEVSGYSWEELNGQPHSMIRHPDVPEAVFKDLWDTLKRGEPWHQYVKNRRKNGDHYWVEANIAPVLHHGKVTGYKSVRNTIKREQIPQSEAAYQAIAAGKIILKSGVPTTPFAEKMAALSPLPKKSILGKTMIPLILMAILWSIVLQLYLQNVADNLYQEAVHDRQTLLSSNLDSEIASQSQIALTNAVGLAGNSALIYGLYDHQKTVIWQILEVNYQQYVKRANMDGMGLAVFDADLNLVSGSGVSIKVDAMPKEPLTRIQFQAEGGFLQALVPVPYGDKVIGLVGVSLPLTQVSALEKQANHQYAAFAKQQTTYQAAQGFENSPALQSFQLLKPQEQQDLFKSLYLVKNNHLFIWSPVEAGGQIVGAQLIVEPMEILSRLLSNTYFMIYVAQAAMSGGFILLLIQVFWRLRKFILTPLKNLTDKLKIASEQGSLSVRADVLTTDEIGQMGENFNHYVTAVQHLMISVSDMIDELAKGRLSKRIQADTKGDLNILKNYVNDSADNIQFVIKEIESAIHAIRDGHYSFDSSQTFRGEFAVMMEDLKLAMNDTHDAVVGINTTMKSIAEGNFSRRLNAQLSGELEALKTNINASLDQLESGITEAVEVLVAQSEGDLTQRVQGKYSGKMGVMAEAVNTSLDNISSAIAELMSASHTVNDASAQIAEGSSNLSDRIQSQAATLQETVAAMEVITDTVRKNAENANEATLLASAAKQQADNGSLVMQRTKDSMANVAQSSQKIADIIGLIDSIAFQTNLLALNAAVEAARAGEQGRGFAVVAGEVRNLAGKSAEAAKEIRGLIENTGVQVRQSVSLVESSNKEFMSIVQVILKMHEFIAQIASANQEQTRGVEQINLAMEGMDSVTQQNAALVEETASAAQTLRNEADEMKGQVSFFNTKSSELGAGVNRSHAVIQSFKFHEKSTGPEAWDMALAERALRNWVNKLKASLNGVGQITREELSAKTGMTHWLAQEGRDAFGSLPEFALLQQLYPSLRSEFLKTLDLKESGKLEDAQLHFIVVKELSAAVLDILDKLEAQLH</sequence>
<dbReference type="InterPro" id="IPR004089">
    <property type="entry name" value="MCPsignal_dom"/>
</dbReference>
<reference evidence="11" key="1">
    <citation type="submission" date="2019-11" db="EMBL/GenBank/DDBJ databases">
        <title>Isolation and characterization of two novel species in the genus Thiomicrorhabdus.</title>
        <authorList>
            <person name="Mochizuki J."/>
            <person name="Kojima H."/>
            <person name="Fukui M."/>
        </authorList>
    </citation>
    <scope>NUCLEOTIDE SEQUENCE [LARGE SCALE GENOMIC DNA]</scope>
    <source>
        <strain evidence="11">AkT22</strain>
    </source>
</reference>
<evidence type="ECO:0000256" key="6">
    <source>
        <dbReference type="SAM" id="Phobius"/>
    </source>
</evidence>
<evidence type="ECO:0000313" key="10">
    <source>
        <dbReference type="EMBL" id="BBP42451.1"/>
    </source>
</evidence>
<dbReference type="EMBL" id="AP021888">
    <property type="protein sequence ID" value="BBP42451.1"/>
    <property type="molecule type" value="Genomic_DNA"/>
</dbReference>
<keyword evidence="2" id="KW-0145">Chemotaxis</keyword>
<feature type="domain" description="HAMP" evidence="9">
    <location>
        <begin position="649"/>
        <end position="684"/>
    </location>
</feature>
<dbReference type="GO" id="GO:0007165">
    <property type="term" value="P:signal transduction"/>
    <property type="evidence" value="ECO:0007669"/>
    <property type="project" value="UniProtKB-KW"/>
</dbReference>
<dbReference type="Gene3D" id="1.10.287.950">
    <property type="entry name" value="Methyl-accepting chemotaxis protein"/>
    <property type="match status" value="1"/>
</dbReference>
<feature type="domain" description="HAMP" evidence="9">
    <location>
        <begin position="506"/>
        <end position="549"/>
    </location>
</feature>
<dbReference type="AlphaFoldDB" id="A0A6F8PK20"/>
<dbReference type="InterPro" id="IPR013655">
    <property type="entry name" value="PAS_fold_3"/>
</dbReference>